<keyword evidence="3" id="KW-1185">Reference proteome</keyword>
<dbReference type="InterPro" id="IPR001466">
    <property type="entry name" value="Beta-lactam-related"/>
</dbReference>
<dbReference type="RefSeq" id="WP_380248590.1">
    <property type="nucleotide sequence ID" value="NZ_JBHUII010000001.1"/>
</dbReference>
<name>A0ABW5BIL7_9PROT</name>
<accession>A0ABW5BIL7</accession>
<dbReference type="GO" id="GO:0016787">
    <property type="term" value="F:hydrolase activity"/>
    <property type="evidence" value="ECO:0007669"/>
    <property type="project" value="UniProtKB-KW"/>
</dbReference>
<protein>
    <submittedName>
        <fullName evidence="2">Serine hydrolase domain-containing protein</fullName>
        <ecNumber evidence="2">3.-.-.-</ecNumber>
    </submittedName>
</protein>
<evidence type="ECO:0000259" key="1">
    <source>
        <dbReference type="Pfam" id="PF00144"/>
    </source>
</evidence>
<feature type="domain" description="Beta-lactamase-related" evidence="1">
    <location>
        <begin position="20"/>
        <end position="397"/>
    </location>
</feature>
<keyword evidence="2" id="KW-0378">Hydrolase</keyword>
<proteinExistence type="predicted"/>
<gene>
    <name evidence="2" type="ORF">ACFSKO_03840</name>
</gene>
<dbReference type="InterPro" id="IPR012338">
    <property type="entry name" value="Beta-lactam/transpept-like"/>
</dbReference>
<dbReference type="InterPro" id="IPR050789">
    <property type="entry name" value="Diverse_Enzym_Activities"/>
</dbReference>
<dbReference type="Proteomes" id="UP001597294">
    <property type="component" value="Unassembled WGS sequence"/>
</dbReference>
<organism evidence="2 3">
    <name type="scientific">Kiloniella antarctica</name>
    <dbReference type="NCBI Taxonomy" id="1550907"/>
    <lineage>
        <taxon>Bacteria</taxon>
        <taxon>Pseudomonadati</taxon>
        <taxon>Pseudomonadota</taxon>
        <taxon>Alphaproteobacteria</taxon>
        <taxon>Rhodospirillales</taxon>
        <taxon>Kiloniellaceae</taxon>
        <taxon>Kiloniella</taxon>
    </lineage>
</organism>
<comment type="caution">
    <text evidence="2">The sequence shown here is derived from an EMBL/GenBank/DDBJ whole genome shotgun (WGS) entry which is preliminary data.</text>
</comment>
<dbReference type="EC" id="3.-.-.-" evidence="2"/>
<reference evidence="3" key="1">
    <citation type="journal article" date="2019" name="Int. J. Syst. Evol. Microbiol.">
        <title>The Global Catalogue of Microorganisms (GCM) 10K type strain sequencing project: providing services to taxonomists for standard genome sequencing and annotation.</title>
        <authorList>
            <consortium name="The Broad Institute Genomics Platform"/>
            <consortium name="The Broad Institute Genome Sequencing Center for Infectious Disease"/>
            <person name="Wu L."/>
            <person name="Ma J."/>
        </authorList>
    </citation>
    <scope>NUCLEOTIDE SEQUENCE [LARGE SCALE GENOMIC DNA]</scope>
    <source>
        <strain evidence="3">CGMCC 4.7192</strain>
    </source>
</reference>
<dbReference type="EMBL" id="JBHUII010000001">
    <property type="protein sequence ID" value="MFD2204723.1"/>
    <property type="molecule type" value="Genomic_DNA"/>
</dbReference>
<dbReference type="SUPFAM" id="SSF56601">
    <property type="entry name" value="beta-lactamase/transpeptidase-like"/>
    <property type="match status" value="1"/>
</dbReference>
<dbReference type="Gene3D" id="3.40.710.10">
    <property type="entry name" value="DD-peptidase/beta-lactamase superfamily"/>
    <property type="match status" value="1"/>
</dbReference>
<evidence type="ECO:0000313" key="2">
    <source>
        <dbReference type="EMBL" id="MFD2204723.1"/>
    </source>
</evidence>
<dbReference type="Pfam" id="PF00144">
    <property type="entry name" value="Beta-lactamase"/>
    <property type="match status" value="1"/>
</dbReference>
<sequence>MEFEDNAERLGFDASRLARIDQWMQRYVDEKKFPGASVLITRHGEVAHFSTAGLRSIEQNTPYERDTIVRIYSMTKPITSLALMMLMERGLFHLDTPIDQFLPEFSNSTALIEGATSIKQTKPCPAPTVHQILTHTSGLSYSFNEGILASAYAKHKLDFGPGDDTLEQRIKRVTLIPLAFTPGSRWEYSIGIDIIGRLIEVLSGQPLDQFLHQQIFEPLGMSDTGFTVPKDKRARFANCYLYTKNNPLTPMDPSLSDRYQPGANNILSGGGGLVSTLDDYLKFAEMIRLGGSLNENKLVSANTVNFMRNNHLPGDISSMGPSSFAETPMDGMGFGIGGSVVLDPARQRTPGSVGDFGWGGLASTFWWTDPVEEINVIFFTQLVPSSTYSSRPELKALVHAALL</sequence>
<dbReference type="PANTHER" id="PTHR43283">
    <property type="entry name" value="BETA-LACTAMASE-RELATED"/>
    <property type="match status" value="1"/>
</dbReference>
<dbReference type="PANTHER" id="PTHR43283:SF3">
    <property type="entry name" value="BETA-LACTAMASE FAMILY PROTEIN (AFU_ORTHOLOGUE AFUA_5G07500)"/>
    <property type="match status" value="1"/>
</dbReference>
<evidence type="ECO:0000313" key="3">
    <source>
        <dbReference type="Proteomes" id="UP001597294"/>
    </source>
</evidence>